<sequence length="81" mass="8833">MSGEEPSSSPNGHLRKQLPSQRQPVFASDPPHHCHGPPLRPPSCPPQRSSSCPGAVDRNEHTDSHQQHFHCPNHSNGYAAV</sequence>
<evidence type="ECO:0000313" key="3">
    <source>
        <dbReference type="Proteomes" id="UP001152622"/>
    </source>
</evidence>
<evidence type="ECO:0000256" key="1">
    <source>
        <dbReference type="SAM" id="MobiDB-lite"/>
    </source>
</evidence>
<dbReference type="Proteomes" id="UP001152622">
    <property type="component" value="Chromosome 1"/>
</dbReference>
<proteinExistence type="predicted"/>
<gene>
    <name evidence="2" type="ORF">SKAU_G00007470</name>
</gene>
<feature type="compositionally biased region" description="Polar residues" evidence="1">
    <location>
        <begin position="1"/>
        <end position="11"/>
    </location>
</feature>
<name>A0A9Q1G9B3_SYNKA</name>
<organism evidence="2 3">
    <name type="scientific">Synaphobranchus kaupii</name>
    <name type="common">Kaup's arrowtooth eel</name>
    <dbReference type="NCBI Taxonomy" id="118154"/>
    <lineage>
        <taxon>Eukaryota</taxon>
        <taxon>Metazoa</taxon>
        <taxon>Chordata</taxon>
        <taxon>Craniata</taxon>
        <taxon>Vertebrata</taxon>
        <taxon>Euteleostomi</taxon>
        <taxon>Actinopterygii</taxon>
        <taxon>Neopterygii</taxon>
        <taxon>Teleostei</taxon>
        <taxon>Anguilliformes</taxon>
        <taxon>Synaphobranchidae</taxon>
        <taxon>Synaphobranchus</taxon>
    </lineage>
</organism>
<feature type="compositionally biased region" description="Basic and acidic residues" evidence="1">
    <location>
        <begin position="57"/>
        <end position="66"/>
    </location>
</feature>
<feature type="region of interest" description="Disordered" evidence="1">
    <location>
        <begin position="1"/>
        <end position="81"/>
    </location>
</feature>
<protein>
    <submittedName>
        <fullName evidence="2">Uncharacterized protein</fullName>
    </submittedName>
</protein>
<dbReference type="AlphaFoldDB" id="A0A9Q1G9B3"/>
<reference evidence="2" key="1">
    <citation type="journal article" date="2023" name="Science">
        <title>Genome structures resolve the early diversification of teleost fishes.</title>
        <authorList>
            <person name="Parey E."/>
            <person name="Louis A."/>
            <person name="Montfort J."/>
            <person name="Bouchez O."/>
            <person name="Roques C."/>
            <person name="Iampietro C."/>
            <person name="Lluch J."/>
            <person name="Castinel A."/>
            <person name="Donnadieu C."/>
            <person name="Desvignes T."/>
            <person name="Floi Bucao C."/>
            <person name="Jouanno E."/>
            <person name="Wen M."/>
            <person name="Mejri S."/>
            <person name="Dirks R."/>
            <person name="Jansen H."/>
            <person name="Henkel C."/>
            <person name="Chen W.J."/>
            <person name="Zahm M."/>
            <person name="Cabau C."/>
            <person name="Klopp C."/>
            <person name="Thompson A.W."/>
            <person name="Robinson-Rechavi M."/>
            <person name="Braasch I."/>
            <person name="Lecointre G."/>
            <person name="Bobe J."/>
            <person name="Postlethwait J.H."/>
            <person name="Berthelot C."/>
            <person name="Roest Crollius H."/>
            <person name="Guiguen Y."/>
        </authorList>
    </citation>
    <scope>NUCLEOTIDE SEQUENCE</scope>
    <source>
        <strain evidence="2">WJC10195</strain>
    </source>
</reference>
<accession>A0A9Q1G9B3</accession>
<dbReference type="EMBL" id="JAINUF010000001">
    <property type="protein sequence ID" value="KAJ8379969.1"/>
    <property type="molecule type" value="Genomic_DNA"/>
</dbReference>
<keyword evidence="3" id="KW-1185">Reference proteome</keyword>
<comment type="caution">
    <text evidence="2">The sequence shown here is derived from an EMBL/GenBank/DDBJ whole genome shotgun (WGS) entry which is preliminary data.</text>
</comment>
<evidence type="ECO:0000313" key="2">
    <source>
        <dbReference type="EMBL" id="KAJ8379969.1"/>
    </source>
</evidence>